<comment type="similarity">
    <text evidence="1">Belongs to the PC-esterase family. TBL subfamily.</text>
</comment>
<organism evidence="4">
    <name type="scientific">Ditylum brightwellii</name>
    <dbReference type="NCBI Taxonomy" id="49249"/>
    <lineage>
        <taxon>Eukaryota</taxon>
        <taxon>Sar</taxon>
        <taxon>Stramenopiles</taxon>
        <taxon>Ochrophyta</taxon>
        <taxon>Bacillariophyta</taxon>
        <taxon>Mediophyceae</taxon>
        <taxon>Lithodesmiophycidae</taxon>
        <taxon>Lithodesmiales</taxon>
        <taxon>Lithodesmiaceae</taxon>
        <taxon>Ditylum</taxon>
    </lineage>
</organism>
<sequence length="757" mass="84728">MPGIIKATNRKEPSHVSLCRELIQRHQMDMNGVTPVTTFVKTEDPAVCTDWAAPHYSLMEMMASSVLGRMGERLKMSYTHNCRQTHPSAADIGGGPDLNLAFDSTTIQQIFPDSGLVMEGDNLNIHDVVQLCKGCLSEFQATTQTALEQMTLGHKTHQCLLFPGSADYVGTRHLQSGTVFPLRDLLPTVRDRIQYAATEYNKLAHAPTEEHKSGVIIYLDEMTLAMPFYIYSKFIPPYVSTITVLGTPRCATTRLPSGELCIDHGRALREFFSTFYPSTETRFDIAASTAAAYSRAVLSKSLICPPGTVTCLLPSLGKSGDSHAVVVETPARSGTYHWFESFGEDLKPNIILVEVTEEMLGNRVSDSVTVLMTDPEVREDGCDSLRGKMGYWAADDEYGMLAMTKAKMRGREVEIASDVKMSRNFKPMEESYRSSYLEEEDTSDEALAYKWVETAFPTCQLDQLTLGGLCHIVEMLEIKRIFFVGDALQAQMVLSFWALVNLDDYPGHKTMGAWNRVIDCPNPYNNGQPFELVFVRNDNLNGNIEAEVTQDTINFPWINNYASYAGRTLLVASTGAHQHQEATYQAAVDNFVTMMDELNRQDDIVVYRTSAPGHRDCSESTSGRTDTVGVDQFMNYNHFIHGKLQQRDRNRLIHTPSVTNEWFTPAFSSSFATISATSSSTPPSTPVNIRLMDVYPMTLLHPHGREGLSKGDRSKLLHDCQHDYLPGPPDGWNHLLFTTLVDLVSEERIGHRHPYWE</sequence>
<dbReference type="AlphaFoldDB" id="A0A6V2N3Z6"/>
<accession>A0A6V2N3Z6</accession>
<dbReference type="Pfam" id="PF13839">
    <property type="entry name" value="PC-Esterase"/>
    <property type="match status" value="1"/>
</dbReference>
<evidence type="ECO:0000256" key="1">
    <source>
        <dbReference type="ARBA" id="ARBA00007727"/>
    </source>
</evidence>
<name>A0A6V2N3Z6_9STRA</name>
<protein>
    <recommendedName>
        <fullName evidence="2">Trichome birefringence-like C-terminal domain-containing protein</fullName>
    </recommendedName>
</protein>
<evidence type="ECO:0000313" key="4">
    <source>
        <dbReference type="EMBL" id="CAE4650988.1"/>
    </source>
</evidence>
<feature type="domain" description="Trichome birefringence-like C-terminal" evidence="2">
    <location>
        <begin position="473"/>
        <end position="738"/>
    </location>
</feature>
<gene>
    <name evidence="4" type="ORF">DBRI00130_LOCUS37779</name>
    <name evidence="3" type="ORF">DBRI1063_LOCUS15993</name>
</gene>
<dbReference type="EMBL" id="HBGN01024994">
    <property type="protein sequence ID" value="CAD9339870.1"/>
    <property type="molecule type" value="Transcribed_RNA"/>
</dbReference>
<dbReference type="InterPro" id="IPR026057">
    <property type="entry name" value="TBL_C"/>
</dbReference>
<evidence type="ECO:0000259" key="2">
    <source>
        <dbReference type="Pfam" id="PF13839"/>
    </source>
</evidence>
<dbReference type="EMBL" id="HBNS01049900">
    <property type="protein sequence ID" value="CAE4650988.1"/>
    <property type="molecule type" value="Transcribed_RNA"/>
</dbReference>
<proteinExistence type="inferred from homology"/>
<dbReference type="GO" id="GO:0016740">
    <property type="term" value="F:transferase activity"/>
    <property type="evidence" value="ECO:0007669"/>
    <property type="project" value="InterPro"/>
</dbReference>
<evidence type="ECO:0000313" key="3">
    <source>
        <dbReference type="EMBL" id="CAD9339870.1"/>
    </source>
</evidence>
<reference evidence="4" key="1">
    <citation type="submission" date="2021-01" db="EMBL/GenBank/DDBJ databases">
        <authorList>
            <person name="Corre E."/>
            <person name="Pelletier E."/>
            <person name="Niang G."/>
            <person name="Scheremetjew M."/>
            <person name="Finn R."/>
            <person name="Kale V."/>
            <person name="Holt S."/>
            <person name="Cochrane G."/>
            <person name="Meng A."/>
            <person name="Brown T."/>
            <person name="Cohen L."/>
        </authorList>
    </citation>
    <scope>NUCLEOTIDE SEQUENCE</scope>
    <source>
        <strain evidence="4">GSO104</strain>
        <strain evidence="3">Pop2</strain>
    </source>
</reference>